<dbReference type="GO" id="GO:0015232">
    <property type="term" value="F:heme transmembrane transporter activity"/>
    <property type="evidence" value="ECO:0007669"/>
    <property type="project" value="InterPro"/>
</dbReference>
<dbReference type="Proteomes" id="UP000257139">
    <property type="component" value="Chromosome CBM2594_b"/>
</dbReference>
<evidence type="ECO:0000313" key="13">
    <source>
        <dbReference type="EMBL" id="SPC22722.1"/>
    </source>
</evidence>
<evidence type="ECO:0000256" key="9">
    <source>
        <dbReference type="ARBA" id="ARBA00022748"/>
    </source>
</evidence>
<evidence type="ECO:0000256" key="4">
    <source>
        <dbReference type="ARBA" id="ARBA00016452"/>
    </source>
</evidence>
<evidence type="ECO:0000256" key="5">
    <source>
        <dbReference type="ARBA" id="ARBA00022448"/>
    </source>
</evidence>
<keyword evidence="11 12" id="KW-0472">Membrane</keyword>
<dbReference type="EMBL" id="LT978514">
    <property type="protein sequence ID" value="SPC22722.1"/>
    <property type="molecule type" value="Genomic_DNA"/>
</dbReference>
<dbReference type="InterPro" id="IPR026031">
    <property type="entry name" value="Cyt_c_CcmB_bac"/>
</dbReference>
<dbReference type="PIRSF" id="PIRSF002764">
    <property type="entry name" value="CcmB"/>
    <property type="match status" value="1"/>
</dbReference>
<organism evidence="13 14">
    <name type="scientific">Cupriavidus taiwanensis</name>
    <dbReference type="NCBI Taxonomy" id="164546"/>
    <lineage>
        <taxon>Bacteria</taxon>
        <taxon>Pseudomonadati</taxon>
        <taxon>Pseudomonadota</taxon>
        <taxon>Betaproteobacteria</taxon>
        <taxon>Burkholderiales</taxon>
        <taxon>Burkholderiaceae</taxon>
        <taxon>Cupriavidus</taxon>
    </lineage>
</organism>
<evidence type="ECO:0000256" key="12">
    <source>
        <dbReference type="PIRNR" id="PIRNR002764"/>
    </source>
</evidence>
<comment type="similarity">
    <text evidence="3 12">Belongs to the CcmB/CycW/HelB family.</text>
</comment>
<evidence type="ECO:0000256" key="6">
    <source>
        <dbReference type="ARBA" id="ARBA00022475"/>
    </source>
</evidence>
<sequence>MMGMTGMLRTLAAIVAHDVSLSWRRRGSLLGGVVFFVMAASLFPLAIGPEPQQLRALAPGILWVTALLASMLSLSRLFAQEHADGSLDQLLLSPHPLALLVLAKIAAHWLASGLPLLVLTPLLAQQYGLPSGAALLLAASLLVGTPALSLIGAVGAALTLGVRGGAVLLCILVLPLCVPVLVFGAGAAAAADAGADVTAQFSLLGACLALSLFLCPLAAAAGLRIAMETPA</sequence>
<keyword evidence="6 12" id="KW-1003">Cell membrane</keyword>
<evidence type="ECO:0000313" key="14">
    <source>
        <dbReference type="Proteomes" id="UP000257139"/>
    </source>
</evidence>
<dbReference type="NCBIfam" id="TIGR01190">
    <property type="entry name" value="ccmB"/>
    <property type="match status" value="1"/>
</dbReference>
<keyword evidence="8" id="KW-0812">Transmembrane</keyword>
<name>A0A375GB59_9BURK</name>
<evidence type="ECO:0000256" key="2">
    <source>
        <dbReference type="ARBA" id="ARBA00004429"/>
    </source>
</evidence>
<dbReference type="PANTHER" id="PTHR30070:SF1">
    <property type="entry name" value="CYTOCHROME C BIOGENESIS B-RELATED"/>
    <property type="match status" value="1"/>
</dbReference>
<dbReference type="GO" id="GO:0017004">
    <property type="term" value="P:cytochrome complex assembly"/>
    <property type="evidence" value="ECO:0007669"/>
    <property type="project" value="UniProtKB-KW"/>
</dbReference>
<dbReference type="PRINTS" id="PR01414">
    <property type="entry name" value="CCMBBIOGNSIS"/>
</dbReference>
<accession>A0A375GB59</accession>
<keyword evidence="10" id="KW-1133">Transmembrane helix</keyword>
<evidence type="ECO:0000256" key="11">
    <source>
        <dbReference type="ARBA" id="ARBA00023136"/>
    </source>
</evidence>
<dbReference type="AlphaFoldDB" id="A0A375GB59"/>
<dbReference type="GO" id="GO:0005886">
    <property type="term" value="C:plasma membrane"/>
    <property type="evidence" value="ECO:0007669"/>
    <property type="project" value="UniProtKB-SubCell"/>
</dbReference>
<comment type="function">
    <text evidence="1 12">Required for the export of heme to the periplasm for the biogenesis of c-type cytochromes.</text>
</comment>
<evidence type="ECO:0000256" key="8">
    <source>
        <dbReference type="ARBA" id="ARBA00022692"/>
    </source>
</evidence>
<gene>
    <name evidence="13" type="primary">ccmB</name>
    <name evidence="13" type="ORF">CBM2594_B40057</name>
</gene>
<keyword evidence="7 12" id="KW-0997">Cell inner membrane</keyword>
<keyword evidence="9 12" id="KW-0201">Cytochrome c-type biogenesis</keyword>
<evidence type="ECO:0000256" key="3">
    <source>
        <dbReference type="ARBA" id="ARBA00010544"/>
    </source>
</evidence>
<proteinExistence type="inferred from homology"/>
<comment type="subcellular location">
    <subcellularLocation>
        <location evidence="2">Cell inner membrane</location>
        <topology evidence="2">Multi-pass membrane protein</topology>
    </subcellularLocation>
</comment>
<evidence type="ECO:0000256" key="10">
    <source>
        <dbReference type="ARBA" id="ARBA00022989"/>
    </source>
</evidence>
<protein>
    <recommendedName>
        <fullName evidence="4 12">Heme exporter protein B</fullName>
    </recommendedName>
</protein>
<dbReference type="Pfam" id="PF03379">
    <property type="entry name" value="CcmB"/>
    <property type="match status" value="1"/>
</dbReference>
<evidence type="ECO:0000256" key="7">
    <source>
        <dbReference type="ARBA" id="ARBA00022519"/>
    </source>
</evidence>
<dbReference type="PANTHER" id="PTHR30070">
    <property type="entry name" value="HEME EXPORTER PROTEIN B"/>
    <property type="match status" value="1"/>
</dbReference>
<dbReference type="InterPro" id="IPR003544">
    <property type="entry name" value="Cyt_c_biogenesis_CcmB"/>
</dbReference>
<evidence type="ECO:0000256" key="1">
    <source>
        <dbReference type="ARBA" id="ARBA00002442"/>
    </source>
</evidence>
<reference evidence="13 14" key="1">
    <citation type="submission" date="2018-01" db="EMBL/GenBank/DDBJ databases">
        <authorList>
            <person name="Clerissi C."/>
        </authorList>
    </citation>
    <scope>NUCLEOTIDE SEQUENCE [LARGE SCALE GENOMIC DNA]</scope>
    <source>
        <strain evidence="13">Cupriavidus taiwanensis STM 6021</strain>
    </source>
</reference>
<keyword evidence="5 12" id="KW-0813">Transport</keyword>
<dbReference type="GO" id="GO:1903607">
    <property type="term" value="P:cytochrome c biosynthetic process"/>
    <property type="evidence" value="ECO:0007669"/>
    <property type="project" value="TreeGrafter"/>
</dbReference>